<keyword evidence="4" id="KW-0677">Repeat</keyword>
<dbReference type="PANTHER" id="PTHR12764">
    <property type="entry name" value="WD REPEAT DOMAIN-RELATED"/>
    <property type="match status" value="1"/>
</dbReference>
<dbReference type="GO" id="GO:0030991">
    <property type="term" value="C:intraciliary transport particle A"/>
    <property type="evidence" value="ECO:0007669"/>
    <property type="project" value="TreeGrafter"/>
</dbReference>
<dbReference type="InterPro" id="IPR036322">
    <property type="entry name" value="WD40_repeat_dom_sf"/>
</dbReference>
<dbReference type="InterPro" id="IPR056153">
    <property type="entry name" value="Beta-prop_IFT122_1st"/>
</dbReference>
<evidence type="ECO:0000256" key="1">
    <source>
        <dbReference type="ARBA" id="ARBA00004138"/>
    </source>
</evidence>
<name>A0A183EYB3_9BILA</name>
<dbReference type="PROSITE" id="PS50294">
    <property type="entry name" value="WD_REPEATS_REGION"/>
    <property type="match status" value="1"/>
</dbReference>
<protein>
    <recommendedName>
        <fullName evidence="2">Intraflagellar transport protein 122 homolog</fullName>
    </recommendedName>
</protein>
<evidence type="ECO:0000256" key="4">
    <source>
        <dbReference type="ARBA" id="ARBA00022737"/>
    </source>
</evidence>
<dbReference type="PROSITE" id="PS50082">
    <property type="entry name" value="WD_REPEATS_2"/>
    <property type="match status" value="1"/>
</dbReference>
<organism evidence="11">
    <name type="scientific">Gongylonema pulchrum</name>
    <dbReference type="NCBI Taxonomy" id="637853"/>
    <lineage>
        <taxon>Eukaryota</taxon>
        <taxon>Metazoa</taxon>
        <taxon>Ecdysozoa</taxon>
        <taxon>Nematoda</taxon>
        <taxon>Chromadorea</taxon>
        <taxon>Rhabditida</taxon>
        <taxon>Spirurina</taxon>
        <taxon>Spiruromorpha</taxon>
        <taxon>Spiruroidea</taxon>
        <taxon>Gongylonematidae</taxon>
        <taxon>Gongylonema</taxon>
    </lineage>
</organism>
<gene>
    <name evidence="9" type="ORF">GPUH_LOCUS25955</name>
</gene>
<sequence>MIWLSNRMAQSYSLLPIQKCLYTTAVMALYYNTVLFPIYSGHKDLVYAVAFAHNGERFASGSADRSVIIWTEQHEGTLKYTYNLLSLAPIKSPLFRYEMLIQWI</sequence>
<dbReference type="SMART" id="SM00320">
    <property type="entry name" value="WD40"/>
    <property type="match status" value="1"/>
</dbReference>
<dbReference type="Gene3D" id="2.130.10.10">
    <property type="entry name" value="YVTN repeat-like/Quinoprotein amine dehydrogenase"/>
    <property type="match status" value="1"/>
</dbReference>
<keyword evidence="5" id="KW-0969">Cilium</keyword>
<reference evidence="11" key="1">
    <citation type="submission" date="2016-06" db="UniProtKB">
        <authorList>
            <consortium name="WormBaseParasite"/>
        </authorList>
    </citation>
    <scope>IDENTIFICATION</scope>
</reference>
<comment type="subcellular location">
    <subcellularLocation>
        <location evidence="1">Cell projection</location>
        <location evidence="1">Cilium</location>
    </subcellularLocation>
</comment>
<dbReference type="SUPFAM" id="SSF50978">
    <property type="entry name" value="WD40 repeat-like"/>
    <property type="match status" value="1"/>
</dbReference>
<evidence type="ECO:0000259" key="8">
    <source>
        <dbReference type="Pfam" id="PF23381"/>
    </source>
</evidence>
<dbReference type="GO" id="GO:0097730">
    <property type="term" value="C:non-motile cilium"/>
    <property type="evidence" value="ECO:0007669"/>
    <property type="project" value="TreeGrafter"/>
</dbReference>
<evidence type="ECO:0000256" key="6">
    <source>
        <dbReference type="ARBA" id="ARBA00023273"/>
    </source>
</evidence>
<dbReference type="GO" id="GO:0061512">
    <property type="term" value="P:protein localization to cilium"/>
    <property type="evidence" value="ECO:0007669"/>
    <property type="project" value="TreeGrafter"/>
</dbReference>
<proteinExistence type="predicted"/>
<feature type="repeat" description="WD" evidence="7">
    <location>
        <begin position="39"/>
        <end position="70"/>
    </location>
</feature>
<evidence type="ECO:0000256" key="7">
    <source>
        <dbReference type="PROSITE-ProRule" id="PRU00221"/>
    </source>
</evidence>
<dbReference type="AlphaFoldDB" id="A0A183EYB3"/>
<evidence type="ECO:0000313" key="11">
    <source>
        <dbReference type="WBParaSite" id="GPUH_0002598401-mRNA-1"/>
    </source>
</evidence>
<keyword evidence="10" id="KW-1185">Reference proteome</keyword>
<evidence type="ECO:0000256" key="3">
    <source>
        <dbReference type="ARBA" id="ARBA00022574"/>
    </source>
</evidence>
<accession>A0A183EYB3</accession>
<dbReference type="InterPro" id="IPR039857">
    <property type="entry name" value="Ift122/121"/>
</dbReference>
<dbReference type="Proteomes" id="UP000271098">
    <property type="component" value="Unassembled WGS sequence"/>
</dbReference>
<feature type="domain" description="IFT122 first beta-propeller" evidence="8">
    <location>
        <begin position="32"/>
        <end position="83"/>
    </location>
</feature>
<dbReference type="EMBL" id="UYRT01107767">
    <property type="protein sequence ID" value="VDN44902.1"/>
    <property type="molecule type" value="Genomic_DNA"/>
</dbReference>
<evidence type="ECO:0000256" key="5">
    <source>
        <dbReference type="ARBA" id="ARBA00023069"/>
    </source>
</evidence>
<dbReference type="Pfam" id="PF23381">
    <property type="entry name" value="Beta-prop_IFT122_1st"/>
    <property type="match status" value="1"/>
</dbReference>
<reference evidence="9 10" key="2">
    <citation type="submission" date="2018-11" db="EMBL/GenBank/DDBJ databases">
        <authorList>
            <consortium name="Pathogen Informatics"/>
        </authorList>
    </citation>
    <scope>NUCLEOTIDE SEQUENCE [LARGE SCALE GENOMIC DNA]</scope>
</reference>
<evidence type="ECO:0000313" key="9">
    <source>
        <dbReference type="EMBL" id="VDN44902.1"/>
    </source>
</evidence>
<dbReference type="InterPro" id="IPR001680">
    <property type="entry name" value="WD40_rpt"/>
</dbReference>
<dbReference type="GO" id="GO:1905515">
    <property type="term" value="P:non-motile cilium assembly"/>
    <property type="evidence" value="ECO:0007669"/>
    <property type="project" value="TreeGrafter"/>
</dbReference>
<dbReference type="WBParaSite" id="GPUH_0002598401-mRNA-1">
    <property type="protein sequence ID" value="GPUH_0002598401-mRNA-1"/>
    <property type="gene ID" value="GPUH_0002598401"/>
</dbReference>
<evidence type="ECO:0000313" key="10">
    <source>
        <dbReference type="Proteomes" id="UP000271098"/>
    </source>
</evidence>
<dbReference type="PANTHER" id="PTHR12764:SF4">
    <property type="entry name" value="INTRAFLAGELLAR TRANSPORT PROTEIN 122 HOMOLOG"/>
    <property type="match status" value="1"/>
</dbReference>
<evidence type="ECO:0000256" key="2">
    <source>
        <dbReference type="ARBA" id="ARBA00019442"/>
    </source>
</evidence>
<dbReference type="OrthoDB" id="10255582at2759"/>
<dbReference type="InterPro" id="IPR015943">
    <property type="entry name" value="WD40/YVTN_repeat-like_dom_sf"/>
</dbReference>
<keyword evidence="6" id="KW-0966">Cell projection</keyword>
<dbReference type="GO" id="GO:0035721">
    <property type="term" value="P:intraciliary retrograde transport"/>
    <property type="evidence" value="ECO:0007669"/>
    <property type="project" value="TreeGrafter"/>
</dbReference>
<keyword evidence="3 7" id="KW-0853">WD repeat</keyword>